<name>A0A2P5BZ99_PARAD</name>
<dbReference type="InterPro" id="IPR002156">
    <property type="entry name" value="RNaseH_domain"/>
</dbReference>
<evidence type="ECO:0000259" key="1">
    <source>
        <dbReference type="Pfam" id="PF13456"/>
    </source>
</evidence>
<dbReference type="GO" id="GO:0003676">
    <property type="term" value="F:nucleic acid binding"/>
    <property type="evidence" value="ECO:0007669"/>
    <property type="project" value="InterPro"/>
</dbReference>
<dbReference type="InterPro" id="IPR052929">
    <property type="entry name" value="RNase_H-like_EbsB-rel"/>
</dbReference>
<proteinExistence type="predicted"/>
<keyword evidence="3" id="KW-1185">Reference proteome</keyword>
<dbReference type="Proteomes" id="UP000237105">
    <property type="component" value="Unassembled WGS sequence"/>
</dbReference>
<organism evidence="2 3">
    <name type="scientific">Parasponia andersonii</name>
    <name type="common">Sponia andersonii</name>
    <dbReference type="NCBI Taxonomy" id="3476"/>
    <lineage>
        <taxon>Eukaryota</taxon>
        <taxon>Viridiplantae</taxon>
        <taxon>Streptophyta</taxon>
        <taxon>Embryophyta</taxon>
        <taxon>Tracheophyta</taxon>
        <taxon>Spermatophyta</taxon>
        <taxon>Magnoliopsida</taxon>
        <taxon>eudicotyledons</taxon>
        <taxon>Gunneridae</taxon>
        <taxon>Pentapetalae</taxon>
        <taxon>rosids</taxon>
        <taxon>fabids</taxon>
        <taxon>Rosales</taxon>
        <taxon>Cannabaceae</taxon>
        <taxon>Parasponia</taxon>
    </lineage>
</organism>
<dbReference type="Pfam" id="PF13456">
    <property type="entry name" value="RVT_3"/>
    <property type="match status" value="1"/>
</dbReference>
<dbReference type="GO" id="GO:0004523">
    <property type="term" value="F:RNA-DNA hybrid ribonuclease activity"/>
    <property type="evidence" value="ECO:0007669"/>
    <property type="project" value="InterPro"/>
</dbReference>
<gene>
    <name evidence="2" type="ORF">PanWU01x14_196770</name>
</gene>
<sequence>MHPAPSNSSEVTHWLPPLRNSLKMNVDLSVDEKVGFIGIGVVIRDSNDQVRGAMTSKKEERFNAYLAECLALREETSFALLLRID</sequence>
<feature type="domain" description="RNase H type-1" evidence="1">
    <location>
        <begin position="32"/>
        <end position="74"/>
    </location>
</feature>
<dbReference type="EMBL" id="JXTB01000198">
    <property type="protein sequence ID" value="PON54128.1"/>
    <property type="molecule type" value="Genomic_DNA"/>
</dbReference>
<dbReference type="AlphaFoldDB" id="A0A2P5BZ99"/>
<dbReference type="OrthoDB" id="1906820at2759"/>
<reference evidence="3" key="1">
    <citation type="submission" date="2016-06" db="EMBL/GenBank/DDBJ databases">
        <title>Parallel loss of symbiosis genes in relatives of nitrogen-fixing non-legume Parasponia.</title>
        <authorList>
            <person name="Van Velzen R."/>
            <person name="Holmer R."/>
            <person name="Bu F."/>
            <person name="Rutten L."/>
            <person name="Van Zeijl A."/>
            <person name="Liu W."/>
            <person name="Santuari L."/>
            <person name="Cao Q."/>
            <person name="Sharma T."/>
            <person name="Shen D."/>
            <person name="Roswanjaya Y."/>
            <person name="Wardhani T."/>
            <person name="Kalhor M.S."/>
            <person name="Jansen J."/>
            <person name="Van den Hoogen J."/>
            <person name="Gungor B."/>
            <person name="Hartog M."/>
            <person name="Hontelez J."/>
            <person name="Verver J."/>
            <person name="Yang W.-C."/>
            <person name="Schijlen E."/>
            <person name="Repin R."/>
            <person name="Schilthuizen M."/>
            <person name="Schranz E."/>
            <person name="Heidstra R."/>
            <person name="Miyata K."/>
            <person name="Fedorova E."/>
            <person name="Kohlen W."/>
            <person name="Bisseling T."/>
            <person name="Smit S."/>
            <person name="Geurts R."/>
        </authorList>
    </citation>
    <scope>NUCLEOTIDE SEQUENCE [LARGE SCALE GENOMIC DNA]</scope>
    <source>
        <strain evidence="3">cv. WU1-14</strain>
    </source>
</reference>
<evidence type="ECO:0000313" key="3">
    <source>
        <dbReference type="Proteomes" id="UP000237105"/>
    </source>
</evidence>
<evidence type="ECO:0000313" key="2">
    <source>
        <dbReference type="EMBL" id="PON54128.1"/>
    </source>
</evidence>
<comment type="caution">
    <text evidence="2">The sequence shown here is derived from an EMBL/GenBank/DDBJ whole genome shotgun (WGS) entry which is preliminary data.</text>
</comment>
<protein>
    <recommendedName>
        <fullName evidence="1">RNase H type-1 domain-containing protein</fullName>
    </recommendedName>
</protein>
<dbReference type="PANTHER" id="PTHR47074">
    <property type="entry name" value="BNAC02G40300D PROTEIN"/>
    <property type="match status" value="1"/>
</dbReference>
<accession>A0A2P5BZ99</accession>
<dbReference type="PANTHER" id="PTHR47074:SF48">
    <property type="entry name" value="POLYNUCLEOTIDYL TRANSFERASE, RIBONUCLEASE H-LIKE SUPERFAMILY PROTEIN"/>
    <property type="match status" value="1"/>
</dbReference>